<evidence type="ECO:0000259" key="4">
    <source>
        <dbReference type="Pfam" id="PF05426"/>
    </source>
</evidence>
<sequence>MATKRGLMVKTNCLWVFLAGMAVSSVCRAEAPLRSPWDSHRVTLTNAPYACPAPVHLSRDLTTIGFYSDSKSSIIDPEKWKAYQESSGPYKKLGQDAVTAADAYQSTGSRTAAECVLHLLDTAAADGVFTGKMSSDQAYFVQGWVIGALAIAYLKVRDSGLVHADETAALIPWMKSVGRQTMDYYDARMKKPGGELQNNHLYWAGVEIAAIAVAANDHALFDWAVATYRNGVKQIGPDGTMPLEMRRGQRALHYHLYAAAPLVYLAEFGEDNGIDLYAENGGALKRLVDQSTNGLTGSGFFDKATGIKQDAPNGPPTAEEIGWATVYVHHFPSPSMSALIAKAPSLSYMYLGGEPPYAPIATK</sequence>
<dbReference type="Gene3D" id="1.50.10.100">
    <property type="entry name" value="Chondroitin AC/alginate lyase"/>
    <property type="match status" value="1"/>
</dbReference>
<dbReference type="Proteomes" id="UP001596091">
    <property type="component" value="Unassembled WGS sequence"/>
</dbReference>
<reference evidence="6" key="1">
    <citation type="journal article" date="2019" name="Int. J. Syst. Evol. Microbiol.">
        <title>The Global Catalogue of Microorganisms (GCM) 10K type strain sequencing project: providing services to taxonomists for standard genome sequencing and annotation.</title>
        <authorList>
            <consortium name="The Broad Institute Genomics Platform"/>
            <consortium name="The Broad Institute Genome Sequencing Center for Infectious Disease"/>
            <person name="Wu L."/>
            <person name="Ma J."/>
        </authorList>
    </citation>
    <scope>NUCLEOTIDE SEQUENCE [LARGE SCALE GENOMIC DNA]</scope>
    <source>
        <strain evidence="6">JCM 4087</strain>
    </source>
</reference>
<evidence type="ECO:0000256" key="3">
    <source>
        <dbReference type="SAM" id="SignalP"/>
    </source>
</evidence>
<keyword evidence="6" id="KW-1185">Reference proteome</keyword>
<dbReference type="SUPFAM" id="SSF48230">
    <property type="entry name" value="Chondroitin AC/alginate lyase"/>
    <property type="match status" value="1"/>
</dbReference>
<feature type="chain" id="PRO_5047382603" evidence="3">
    <location>
        <begin position="30"/>
        <end position="363"/>
    </location>
</feature>
<dbReference type="InterPro" id="IPR008397">
    <property type="entry name" value="Alginate_lyase_dom"/>
</dbReference>
<dbReference type="RefSeq" id="WP_263332490.1">
    <property type="nucleotide sequence ID" value="NZ_JAGSYH010000001.1"/>
</dbReference>
<dbReference type="EMBL" id="JBHSPH010000010">
    <property type="protein sequence ID" value="MFC5864818.1"/>
    <property type="molecule type" value="Genomic_DNA"/>
</dbReference>
<evidence type="ECO:0000313" key="6">
    <source>
        <dbReference type="Proteomes" id="UP001596091"/>
    </source>
</evidence>
<accession>A0ABW1EN37</accession>
<keyword evidence="2 5" id="KW-0456">Lyase</keyword>
<evidence type="ECO:0000313" key="5">
    <source>
        <dbReference type="EMBL" id="MFC5864818.1"/>
    </source>
</evidence>
<dbReference type="InterPro" id="IPR008929">
    <property type="entry name" value="Chondroitin_lyas"/>
</dbReference>
<comment type="caution">
    <text evidence="5">The sequence shown here is derived from an EMBL/GenBank/DDBJ whole genome shotgun (WGS) entry which is preliminary data.</text>
</comment>
<evidence type="ECO:0000256" key="2">
    <source>
        <dbReference type="ARBA" id="ARBA00023239"/>
    </source>
</evidence>
<keyword evidence="1 3" id="KW-0732">Signal</keyword>
<organism evidence="5 6">
    <name type="scientific">Acidicapsa dinghuensis</name>
    <dbReference type="NCBI Taxonomy" id="2218256"/>
    <lineage>
        <taxon>Bacteria</taxon>
        <taxon>Pseudomonadati</taxon>
        <taxon>Acidobacteriota</taxon>
        <taxon>Terriglobia</taxon>
        <taxon>Terriglobales</taxon>
        <taxon>Acidobacteriaceae</taxon>
        <taxon>Acidicapsa</taxon>
    </lineage>
</organism>
<proteinExistence type="predicted"/>
<feature type="domain" description="Alginate lyase" evidence="4">
    <location>
        <begin position="69"/>
        <end position="295"/>
    </location>
</feature>
<dbReference type="GO" id="GO:0016829">
    <property type="term" value="F:lyase activity"/>
    <property type="evidence" value="ECO:0007669"/>
    <property type="project" value="UniProtKB-KW"/>
</dbReference>
<evidence type="ECO:0000256" key="1">
    <source>
        <dbReference type="ARBA" id="ARBA00022729"/>
    </source>
</evidence>
<gene>
    <name evidence="5" type="ORF">ACFPT7_21095</name>
</gene>
<feature type="signal peptide" evidence="3">
    <location>
        <begin position="1"/>
        <end position="29"/>
    </location>
</feature>
<protein>
    <submittedName>
        <fullName evidence="5">Alginate lyase family protein</fullName>
    </submittedName>
</protein>
<name>A0ABW1EN37_9BACT</name>
<dbReference type="Pfam" id="PF05426">
    <property type="entry name" value="Alginate_lyase"/>
    <property type="match status" value="1"/>
</dbReference>